<gene>
    <name evidence="3" type="ORF">VKT23_008544</name>
</gene>
<name>A0ABR1JK07_9AGAR</name>
<dbReference type="InterPro" id="IPR052743">
    <property type="entry name" value="Glutaminase_GtaA"/>
</dbReference>
<evidence type="ECO:0000259" key="1">
    <source>
        <dbReference type="Pfam" id="PF16335"/>
    </source>
</evidence>
<evidence type="ECO:0000313" key="3">
    <source>
        <dbReference type="EMBL" id="KAK7461367.1"/>
    </source>
</evidence>
<feature type="domain" description="Glutaminase A central" evidence="1">
    <location>
        <begin position="386"/>
        <end position="520"/>
    </location>
</feature>
<sequence>MLLSHAFIIPRYLDTFISGSLLGICFFSVWVQSVEIPGSFSPSIYPLATRSPSLNVWLDGEGSTLNRDWPKLWDLGHPMGWCGMIRIDNVVWQWLGPPTSNSNVEIPEAFGSPYLTPTQTTFKLTAGQMQLTVSFFSPIEVRQFLAVNKPFGDFEIIQTEDLVKQSIPFMYLSFSAQSHDDRDHDVQVYSDISGEWVSGDREDSAIWWNTTVTPSSIFHRSSLQDPQPMTVINNQYQDATVYYAMDARANLTWKTSDVNISRPMFIEQGALDNETETEFRVINDRLPGFAFSVNLGKIRNTSSPIVWGLGSLRDPVVKYTSSDGIQDRRPFFYSDPRFSSGRIEDVIDFFMQDHDVAVRRADALDSRILQDIASVPTGKEGEQFGLVSLGARLALSALDFTYSIVSDDKGANQTDIKAFMKNTGIAPGAVNNAIAMYASLPAFIYLNATWIGYLLDASLENQNSSTSQVNFGASCEIGPHPTATGGNPADSVECTASMMIVAAAHVKTSGNNLYAQRYVSNIIARVVK</sequence>
<evidence type="ECO:0000259" key="2">
    <source>
        <dbReference type="Pfam" id="PF17168"/>
    </source>
</evidence>
<dbReference type="InterPro" id="IPR032514">
    <property type="entry name" value="GtaA_central"/>
</dbReference>
<dbReference type="Pfam" id="PF17168">
    <property type="entry name" value="DUF5127"/>
    <property type="match status" value="1"/>
</dbReference>
<accession>A0ABR1JK07</accession>
<protein>
    <submittedName>
        <fullName evidence="3">Uncharacterized protein</fullName>
    </submittedName>
</protein>
<reference evidence="3 4" key="1">
    <citation type="submission" date="2024-01" db="EMBL/GenBank/DDBJ databases">
        <title>A draft genome for the cacao thread blight pathogen Marasmiellus scandens.</title>
        <authorList>
            <person name="Baruah I.K."/>
            <person name="Leung J."/>
            <person name="Bukari Y."/>
            <person name="Amoako-Attah I."/>
            <person name="Meinhardt L.W."/>
            <person name="Bailey B.A."/>
            <person name="Cohen S.P."/>
        </authorList>
    </citation>
    <scope>NUCLEOTIDE SEQUENCE [LARGE SCALE GENOMIC DNA]</scope>
    <source>
        <strain evidence="3 4">GH-19</strain>
    </source>
</reference>
<dbReference type="Proteomes" id="UP001498398">
    <property type="component" value="Unassembled WGS sequence"/>
</dbReference>
<evidence type="ECO:0000313" key="4">
    <source>
        <dbReference type="Proteomes" id="UP001498398"/>
    </source>
</evidence>
<dbReference type="PANTHER" id="PTHR31987:SF1">
    <property type="entry name" value="GLUTAMINASE A"/>
    <property type="match status" value="1"/>
</dbReference>
<comment type="caution">
    <text evidence="3">The sequence shown here is derived from an EMBL/GenBank/DDBJ whole genome shotgun (WGS) entry which is preliminary data.</text>
</comment>
<proteinExistence type="predicted"/>
<dbReference type="InterPro" id="IPR033433">
    <property type="entry name" value="GtaA_N"/>
</dbReference>
<dbReference type="EMBL" id="JBANRG010000013">
    <property type="protein sequence ID" value="KAK7461367.1"/>
    <property type="molecule type" value="Genomic_DNA"/>
</dbReference>
<dbReference type="Pfam" id="PF16335">
    <property type="entry name" value="GtaA_6_Hairpin"/>
    <property type="match status" value="1"/>
</dbReference>
<feature type="domain" description="Glutaminase A N-terminal" evidence="2">
    <location>
        <begin position="157"/>
        <end position="371"/>
    </location>
</feature>
<dbReference type="PANTHER" id="PTHR31987">
    <property type="entry name" value="GLUTAMINASE A-RELATED"/>
    <property type="match status" value="1"/>
</dbReference>
<keyword evidence="4" id="KW-1185">Reference proteome</keyword>
<organism evidence="3 4">
    <name type="scientific">Marasmiellus scandens</name>
    <dbReference type="NCBI Taxonomy" id="2682957"/>
    <lineage>
        <taxon>Eukaryota</taxon>
        <taxon>Fungi</taxon>
        <taxon>Dikarya</taxon>
        <taxon>Basidiomycota</taxon>
        <taxon>Agaricomycotina</taxon>
        <taxon>Agaricomycetes</taxon>
        <taxon>Agaricomycetidae</taxon>
        <taxon>Agaricales</taxon>
        <taxon>Marasmiineae</taxon>
        <taxon>Omphalotaceae</taxon>
        <taxon>Marasmiellus</taxon>
    </lineage>
</organism>